<dbReference type="EMBL" id="KB870807">
    <property type="protein sequence ID" value="EOA33121.1"/>
    <property type="molecule type" value="Genomic_DNA"/>
</dbReference>
<name>R0GBZ4_9BRAS</name>
<feature type="non-terminal residue" evidence="1">
    <location>
        <position position="105"/>
    </location>
</feature>
<organism evidence="1 2">
    <name type="scientific">Capsella rubella</name>
    <dbReference type="NCBI Taxonomy" id="81985"/>
    <lineage>
        <taxon>Eukaryota</taxon>
        <taxon>Viridiplantae</taxon>
        <taxon>Streptophyta</taxon>
        <taxon>Embryophyta</taxon>
        <taxon>Tracheophyta</taxon>
        <taxon>Spermatophyta</taxon>
        <taxon>Magnoliopsida</taxon>
        <taxon>eudicotyledons</taxon>
        <taxon>Gunneridae</taxon>
        <taxon>Pentapetalae</taxon>
        <taxon>rosids</taxon>
        <taxon>malvids</taxon>
        <taxon>Brassicales</taxon>
        <taxon>Brassicaceae</taxon>
        <taxon>Camelineae</taxon>
        <taxon>Capsella</taxon>
    </lineage>
</organism>
<reference evidence="2" key="1">
    <citation type="journal article" date="2013" name="Nat. Genet.">
        <title>The Capsella rubella genome and the genomic consequences of rapid mating system evolution.</title>
        <authorList>
            <person name="Slotte T."/>
            <person name="Hazzouri K.M."/>
            <person name="Agren J.A."/>
            <person name="Koenig D."/>
            <person name="Maumus F."/>
            <person name="Guo Y.L."/>
            <person name="Steige K."/>
            <person name="Platts A.E."/>
            <person name="Escobar J.S."/>
            <person name="Newman L.K."/>
            <person name="Wang W."/>
            <person name="Mandakova T."/>
            <person name="Vello E."/>
            <person name="Smith L.M."/>
            <person name="Henz S.R."/>
            <person name="Steffen J."/>
            <person name="Takuno S."/>
            <person name="Brandvain Y."/>
            <person name="Coop G."/>
            <person name="Andolfatto P."/>
            <person name="Hu T.T."/>
            <person name="Blanchette M."/>
            <person name="Clark R.M."/>
            <person name="Quesneville H."/>
            <person name="Nordborg M."/>
            <person name="Gaut B.S."/>
            <person name="Lysak M.A."/>
            <person name="Jenkins J."/>
            <person name="Grimwood J."/>
            <person name="Chapman J."/>
            <person name="Prochnik S."/>
            <person name="Shu S."/>
            <person name="Rokhsar D."/>
            <person name="Schmutz J."/>
            <person name="Weigel D."/>
            <person name="Wright S.I."/>
        </authorList>
    </citation>
    <scope>NUCLEOTIDE SEQUENCE [LARGE SCALE GENOMIC DNA]</scope>
    <source>
        <strain evidence="2">cv. Monte Gargano</strain>
    </source>
</reference>
<evidence type="ECO:0000313" key="1">
    <source>
        <dbReference type="EMBL" id="EOA33121.1"/>
    </source>
</evidence>
<keyword evidence="2" id="KW-1185">Reference proteome</keyword>
<gene>
    <name evidence="1" type="ORF">CARUB_v10016459mg</name>
</gene>
<feature type="non-terminal residue" evidence="1">
    <location>
        <position position="1"/>
    </location>
</feature>
<dbReference type="AlphaFoldDB" id="R0GBZ4"/>
<protein>
    <submittedName>
        <fullName evidence="1">Uncharacterized protein</fullName>
    </submittedName>
</protein>
<evidence type="ECO:0000313" key="2">
    <source>
        <dbReference type="Proteomes" id="UP000029121"/>
    </source>
</evidence>
<dbReference type="Proteomes" id="UP000029121">
    <property type="component" value="Unassembled WGS sequence"/>
</dbReference>
<sequence>GRAFAGAPMFALGYYTNDALTPNTNRILKEAKQAFAEANSLAKAHNADLAKVIETKNMLEDLVQRCMANMIELKTIEKTLNDQVQGLSQFPNKHDPTREKQTEIK</sequence>
<accession>R0GBZ4</accession>
<proteinExistence type="predicted"/>